<accession>A0A354YY53</accession>
<name>A0A354YY53_9FIRM</name>
<evidence type="ECO:0000313" key="2">
    <source>
        <dbReference type="Proteomes" id="UP000263273"/>
    </source>
</evidence>
<dbReference type="Proteomes" id="UP000263273">
    <property type="component" value="Unassembled WGS sequence"/>
</dbReference>
<comment type="caution">
    <text evidence="1">The sequence shown here is derived from an EMBL/GenBank/DDBJ whole genome shotgun (WGS) entry which is preliminary data.</text>
</comment>
<dbReference type="EMBL" id="DNZF01000094">
    <property type="protein sequence ID" value="HBK53157.1"/>
    <property type="molecule type" value="Genomic_DNA"/>
</dbReference>
<evidence type="ECO:0000313" key="1">
    <source>
        <dbReference type="EMBL" id="HBK53157.1"/>
    </source>
</evidence>
<gene>
    <name evidence="1" type="ORF">DDZ44_04375</name>
</gene>
<protein>
    <submittedName>
        <fullName evidence="1">Uncharacterized protein</fullName>
    </submittedName>
</protein>
<proteinExistence type="predicted"/>
<dbReference type="AlphaFoldDB" id="A0A354YY53"/>
<sequence length="76" mass="8380">MASIDHVEPGCFAALYAVNSVDGLAVVELADCFNSEAAAWEALASDHETYPPVLFDDWVGQQYLTDKTARVERFEL</sequence>
<organism evidence="1 2">
    <name type="scientific">Syntrophomonas wolfei</name>
    <dbReference type="NCBI Taxonomy" id="863"/>
    <lineage>
        <taxon>Bacteria</taxon>
        <taxon>Bacillati</taxon>
        <taxon>Bacillota</taxon>
        <taxon>Clostridia</taxon>
        <taxon>Eubacteriales</taxon>
        <taxon>Syntrophomonadaceae</taxon>
        <taxon>Syntrophomonas</taxon>
    </lineage>
</organism>
<reference evidence="1 2" key="1">
    <citation type="journal article" date="2018" name="Nat. Biotechnol.">
        <title>A standardized bacterial taxonomy based on genome phylogeny substantially revises the tree of life.</title>
        <authorList>
            <person name="Parks D.H."/>
            <person name="Chuvochina M."/>
            <person name="Waite D.W."/>
            <person name="Rinke C."/>
            <person name="Skarshewski A."/>
            <person name="Chaumeil P.A."/>
            <person name="Hugenholtz P."/>
        </authorList>
    </citation>
    <scope>NUCLEOTIDE SEQUENCE [LARGE SCALE GENOMIC DNA]</scope>
    <source>
        <strain evidence="1">UBA10948</strain>
    </source>
</reference>